<proteinExistence type="predicted"/>
<evidence type="ECO:0000313" key="1">
    <source>
        <dbReference type="EMBL" id="GAJ38875.1"/>
    </source>
</evidence>
<dbReference type="OrthoDB" id="516981at2"/>
<reference evidence="1 2" key="1">
    <citation type="submission" date="2014-04" db="EMBL/GenBank/DDBJ databases">
        <title>Whole genome shotgun sequence of Geobacillus caldoxylosilyticus NBRC 107762.</title>
        <authorList>
            <person name="Hosoyama A."/>
            <person name="Hosoyama Y."/>
            <person name="Katano-Makiyama Y."/>
            <person name="Tsuchikane K."/>
            <person name="Ohji S."/>
            <person name="Ichikawa N."/>
            <person name="Yamazoe A."/>
            <person name="Fujita N."/>
        </authorList>
    </citation>
    <scope>NUCLEOTIDE SEQUENCE [LARGE SCALE GENOMIC DNA]</scope>
    <source>
        <strain evidence="1 2">NBRC 107762</strain>
    </source>
</reference>
<keyword evidence="2" id="KW-1185">Reference proteome</keyword>
<organism evidence="1 2">
    <name type="scientific">Parageobacillus caldoxylosilyticus NBRC 107762</name>
    <dbReference type="NCBI Taxonomy" id="1220594"/>
    <lineage>
        <taxon>Bacteria</taxon>
        <taxon>Bacillati</taxon>
        <taxon>Bacillota</taxon>
        <taxon>Bacilli</taxon>
        <taxon>Bacillales</taxon>
        <taxon>Anoxybacillaceae</taxon>
        <taxon>Saccharococcus</taxon>
    </lineage>
</organism>
<dbReference type="NCBIfam" id="NF040570">
    <property type="entry name" value="guided_TnpB"/>
    <property type="match status" value="1"/>
</dbReference>
<name>A0A023DBY9_9BACL</name>
<comment type="caution">
    <text evidence="1">The sequence shown here is derived from an EMBL/GenBank/DDBJ whole genome shotgun (WGS) entry which is preliminary data.</text>
</comment>
<evidence type="ECO:0000313" key="2">
    <source>
        <dbReference type="Proteomes" id="UP000023561"/>
    </source>
</evidence>
<dbReference type="RefSeq" id="WP_042407437.1">
    <property type="nucleotide sequence ID" value="NZ_BAWO01000010.1"/>
</dbReference>
<dbReference type="AlphaFoldDB" id="A0A023DBY9"/>
<dbReference type="EMBL" id="BAWO01000010">
    <property type="protein sequence ID" value="GAJ38875.1"/>
    <property type="molecule type" value="Genomic_DNA"/>
</dbReference>
<gene>
    <name evidence="1" type="ORF">GCA01S_010_00020</name>
</gene>
<sequence>MEKASKAEKVKTIQNKIISHGKKTFEDTLIIFRDALTFIVDVVDREFDALEHLSTKEAVPAVERLIHRTKTNPHPKYDFSSKFYKFPSYFRRSAISKALGIVKSHRSNLKNWEKERGQALDEGKKFKKKPPVLRIDHEAFPVFYKGNMFKRLSENQAQIKVYKNGDWVWETITFQTKNLKNRGITDWRESNPIIVKKGKKYFIHFSYSKKIKLKNTKLENQVIVAVDLGLTNSAVCSVMLSDGTVIGRKFINQPIEKDRMKSKINKLKKAQRQSGWISASNYWRRINGLQKHIIFNTASEIIKFAEKHHADVIVFEYLGKMKMPKDYDGAKKLRHKLHHWCKIGIQNKVEQMAHYRGMRIRRVNAKNTSALTFDGSGEVKRNNKRDLATFPNGKVYHADLNASYNIGARYFIREFLKSFSEKKRLQWEAKVPSLAARTRQTLSSLISLHQAMNTEGVTLA</sequence>
<accession>A0A023DBY9</accession>
<protein>
    <submittedName>
        <fullName evidence="1">Putative transposase</fullName>
    </submittedName>
</protein>
<dbReference type="Proteomes" id="UP000023561">
    <property type="component" value="Unassembled WGS sequence"/>
</dbReference>